<dbReference type="EMBL" id="DS995791">
    <property type="protein sequence ID" value="EGE08968.1"/>
    <property type="molecule type" value="Genomic_DNA"/>
</dbReference>
<name>F2Q4A0_TRIEC</name>
<evidence type="ECO:0000313" key="2">
    <source>
        <dbReference type="Proteomes" id="UP000009169"/>
    </source>
</evidence>
<dbReference type="Proteomes" id="UP000009169">
    <property type="component" value="Unassembled WGS sequence"/>
</dbReference>
<accession>F2Q4A0</accession>
<dbReference type="AlphaFoldDB" id="F2Q4A0"/>
<gene>
    <name evidence="1" type="ORF">TEQG_07962</name>
</gene>
<organism evidence="1 2">
    <name type="scientific">Trichophyton equinum (strain ATCC MYA-4606 / CBS 127.97)</name>
    <name type="common">Horse ringworm fungus</name>
    <dbReference type="NCBI Taxonomy" id="559882"/>
    <lineage>
        <taxon>Eukaryota</taxon>
        <taxon>Fungi</taxon>
        <taxon>Dikarya</taxon>
        <taxon>Ascomycota</taxon>
        <taxon>Pezizomycotina</taxon>
        <taxon>Eurotiomycetes</taxon>
        <taxon>Eurotiomycetidae</taxon>
        <taxon>Onygenales</taxon>
        <taxon>Arthrodermataceae</taxon>
        <taxon>Trichophyton</taxon>
    </lineage>
</organism>
<keyword evidence="2" id="KW-1185">Reference proteome</keyword>
<dbReference type="VEuPathDB" id="FungiDB:TEQG_07962"/>
<dbReference type="HOGENOM" id="CLU_1469226_0_0_1"/>
<reference evidence="2" key="1">
    <citation type="journal article" date="2012" name="MBio">
        <title>Comparative genome analysis of Trichophyton rubrum and related dermatophytes reveals candidate genes involved in infection.</title>
        <authorList>
            <person name="Martinez D.A."/>
            <person name="Oliver B.G."/>
            <person name="Graeser Y."/>
            <person name="Goldberg J.M."/>
            <person name="Li W."/>
            <person name="Martinez-Rossi N.M."/>
            <person name="Monod M."/>
            <person name="Shelest E."/>
            <person name="Barton R.C."/>
            <person name="Birch E."/>
            <person name="Brakhage A.A."/>
            <person name="Chen Z."/>
            <person name="Gurr S.J."/>
            <person name="Heiman D."/>
            <person name="Heitman J."/>
            <person name="Kosti I."/>
            <person name="Rossi A."/>
            <person name="Saif S."/>
            <person name="Samalova M."/>
            <person name="Saunders C.W."/>
            <person name="Shea T."/>
            <person name="Summerbell R.C."/>
            <person name="Xu J."/>
            <person name="Young S."/>
            <person name="Zeng Q."/>
            <person name="Birren B.W."/>
            <person name="Cuomo C.A."/>
            <person name="White T.C."/>
        </authorList>
    </citation>
    <scope>NUCLEOTIDE SEQUENCE [LARGE SCALE GENOMIC DNA]</scope>
    <source>
        <strain evidence="2">ATCC MYA-4606 / CBS 127.97</strain>
    </source>
</reference>
<evidence type="ECO:0000313" key="1">
    <source>
        <dbReference type="EMBL" id="EGE08968.1"/>
    </source>
</evidence>
<sequence length="184" mass="20968">MLAVTKSNFLLSRCPRFAMVQLRMGKGRASRHTARHGLTFVAVELSRVASGRDVDSYDVMLNQLLHAWSGEKLEAGDFAPYLYSLAVSSSFLLTVLAAVRRVLSPQYYLCQEGRRDSHVLIGVDRWVAQVPSYLVTQLSRLLIDHEPVSVPYRERRMRRDRKTPAKSRFAWLSNPFPPSYLTTP</sequence>
<proteinExistence type="predicted"/>
<protein>
    <submittedName>
        <fullName evidence="1">Uncharacterized protein</fullName>
    </submittedName>
</protein>